<dbReference type="EnsemblPlants" id="LPERR02G31830.1">
    <property type="protein sequence ID" value="LPERR02G31830.1"/>
    <property type="gene ID" value="LPERR02G31830"/>
</dbReference>
<sequence length="147" mass="15873">MDGEDDNGEHAGHHAEELVHVDGIRCLEHLGEAAQWCLGLQASDGNLGEKQCCLKFLNSVEGVVDHQLVAALGRQESGGQVCAVANGGGQSQVRRRQIQGAEIDFQLGVLIGLLVLEVVGWRDLLDGQICRMDLDELPDARVHPDCE</sequence>
<name>A0A0D9VN37_9ORYZ</name>
<dbReference type="Proteomes" id="UP000032180">
    <property type="component" value="Chromosome 2"/>
</dbReference>
<protein>
    <submittedName>
        <fullName evidence="1">Uncharacterized protein</fullName>
    </submittedName>
</protein>
<dbReference type="Gramene" id="LPERR02G31830.1">
    <property type="protein sequence ID" value="LPERR02G31830.1"/>
    <property type="gene ID" value="LPERR02G31830"/>
</dbReference>
<dbReference type="AlphaFoldDB" id="A0A0D9VN37"/>
<reference evidence="2" key="2">
    <citation type="submission" date="2013-12" db="EMBL/GenBank/DDBJ databases">
        <authorList>
            <person name="Yu Y."/>
            <person name="Lee S."/>
            <person name="de Baynast K."/>
            <person name="Wissotski M."/>
            <person name="Liu L."/>
            <person name="Talag J."/>
            <person name="Goicoechea J."/>
            <person name="Angelova A."/>
            <person name="Jetty R."/>
            <person name="Kudrna D."/>
            <person name="Golser W."/>
            <person name="Rivera L."/>
            <person name="Zhang J."/>
            <person name="Wing R."/>
        </authorList>
    </citation>
    <scope>NUCLEOTIDE SEQUENCE</scope>
</reference>
<accession>A0A0D9VN37</accession>
<keyword evidence="2" id="KW-1185">Reference proteome</keyword>
<dbReference type="HOGENOM" id="CLU_1770727_0_0_1"/>
<organism evidence="1 2">
    <name type="scientific">Leersia perrieri</name>
    <dbReference type="NCBI Taxonomy" id="77586"/>
    <lineage>
        <taxon>Eukaryota</taxon>
        <taxon>Viridiplantae</taxon>
        <taxon>Streptophyta</taxon>
        <taxon>Embryophyta</taxon>
        <taxon>Tracheophyta</taxon>
        <taxon>Spermatophyta</taxon>
        <taxon>Magnoliopsida</taxon>
        <taxon>Liliopsida</taxon>
        <taxon>Poales</taxon>
        <taxon>Poaceae</taxon>
        <taxon>BOP clade</taxon>
        <taxon>Oryzoideae</taxon>
        <taxon>Oryzeae</taxon>
        <taxon>Oryzinae</taxon>
        <taxon>Leersia</taxon>
    </lineage>
</organism>
<proteinExistence type="predicted"/>
<reference evidence="1" key="3">
    <citation type="submission" date="2015-04" db="UniProtKB">
        <authorList>
            <consortium name="EnsemblPlants"/>
        </authorList>
    </citation>
    <scope>IDENTIFICATION</scope>
</reference>
<evidence type="ECO:0000313" key="2">
    <source>
        <dbReference type="Proteomes" id="UP000032180"/>
    </source>
</evidence>
<evidence type="ECO:0000313" key="1">
    <source>
        <dbReference type="EnsemblPlants" id="LPERR02G31830.1"/>
    </source>
</evidence>
<reference evidence="1 2" key="1">
    <citation type="submission" date="2012-08" db="EMBL/GenBank/DDBJ databases">
        <title>Oryza genome evolution.</title>
        <authorList>
            <person name="Wing R.A."/>
        </authorList>
    </citation>
    <scope>NUCLEOTIDE SEQUENCE</scope>
</reference>